<dbReference type="InterPro" id="IPR056009">
    <property type="entry name" value="DUF7587"/>
</dbReference>
<keyword evidence="3" id="KW-1185">Reference proteome</keyword>
<evidence type="ECO:0000259" key="1">
    <source>
        <dbReference type="Pfam" id="PF24494"/>
    </source>
</evidence>
<sequence length="244" mass="27671">MSLGLDSFHSQCVYRVLRPDEDFNNHLFCCDIKSNRTIDQHIADGLKIPSHFISTTSSLANAVKWLNTSNRKCFLRYFNIRSVIVRIDISIIKTKYPIIASTAYDLSSVVNRNHFLKTEIQKKYSAAYSEVVFNSIIPKEAVFVEFIVGMGNIGSPSVRNDTSILYETMSEILGEENTEFLEIFKQKEKEHGSPITSQTSSRLPIQQALGHSPPIDQVPPLNTYLPNQKEYIETLLKLLGRPPS</sequence>
<comment type="caution">
    <text evidence="2">The sequence shown here is derived from an EMBL/GenBank/DDBJ whole genome shotgun (WGS) entry which is preliminary data.</text>
</comment>
<reference evidence="2 3" key="1">
    <citation type="journal article" date="2023" name="BMC Biol.">
        <title>The compact genome of the sponge Oopsacas minuta (Hexactinellida) is lacking key metazoan core genes.</title>
        <authorList>
            <person name="Santini S."/>
            <person name="Schenkelaars Q."/>
            <person name="Jourda C."/>
            <person name="Duchesne M."/>
            <person name="Belahbib H."/>
            <person name="Rocher C."/>
            <person name="Selva M."/>
            <person name="Riesgo A."/>
            <person name="Vervoort M."/>
            <person name="Leys S.P."/>
            <person name="Kodjabachian L."/>
            <person name="Le Bivic A."/>
            <person name="Borchiellini C."/>
            <person name="Claverie J.M."/>
            <person name="Renard E."/>
        </authorList>
    </citation>
    <scope>NUCLEOTIDE SEQUENCE [LARGE SCALE GENOMIC DNA]</scope>
    <source>
        <strain evidence="2">SPO-2</strain>
    </source>
</reference>
<accession>A0AAV7JDL4</accession>
<dbReference type="Proteomes" id="UP001165289">
    <property type="component" value="Unassembled WGS sequence"/>
</dbReference>
<proteinExistence type="predicted"/>
<dbReference type="AlphaFoldDB" id="A0AAV7JDL4"/>
<feature type="domain" description="DUF7587" evidence="1">
    <location>
        <begin position="35"/>
        <end position="146"/>
    </location>
</feature>
<evidence type="ECO:0000313" key="2">
    <source>
        <dbReference type="EMBL" id="KAI6646888.1"/>
    </source>
</evidence>
<gene>
    <name evidence="2" type="ORF">LOD99_9080</name>
</gene>
<name>A0AAV7JDL4_9METZ</name>
<evidence type="ECO:0000313" key="3">
    <source>
        <dbReference type="Proteomes" id="UP001165289"/>
    </source>
</evidence>
<dbReference type="EMBL" id="JAKMXF010000350">
    <property type="protein sequence ID" value="KAI6646888.1"/>
    <property type="molecule type" value="Genomic_DNA"/>
</dbReference>
<dbReference type="Pfam" id="PF24494">
    <property type="entry name" value="DUF7587"/>
    <property type="match status" value="1"/>
</dbReference>
<organism evidence="2 3">
    <name type="scientific">Oopsacas minuta</name>
    <dbReference type="NCBI Taxonomy" id="111878"/>
    <lineage>
        <taxon>Eukaryota</taxon>
        <taxon>Metazoa</taxon>
        <taxon>Porifera</taxon>
        <taxon>Hexactinellida</taxon>
        <taxon>Hexasterophora</taxon>
        <taxon>Lyssacinosida</taxon>
        <taxon>Leucopsacidae</taxon>
        <taxon>Oopsacas</taxon>
    </lineage>
</organism>
<protein>
    <recommendedName>
        <fullName evidence="1">DUF7587 domain-containing protein</fullName>
    </recommendedName>
</protein>